<gene>
    <name evidence="3" type="ORF">ISU07_17095</name>
</gene>
<protein>
    <submittedName>
        <fullName evidence="3">NPCBM/NEW2 domain-containing protein</fullName>
    </submittedName>
</protein>
<accession>A0A930VE53</accession>
<dbReference type="AlphaFoldDB" id="A0A930VE53"/>
<evidence type="ECO:0000313" key="4">
    <source>
        <dbReference type="Proteomes" id="UP000640489"/>
    </source>
</evidence>
<evidence type="ECO:0000313" key="3">
    <source>
        <dbReference type="EMBL" id="MBF4764853.1"/>
    </source>
</evidence>
<feature type="domain" description="Glycosyl hydrolase family 98 putative carbohydrate-binding module" evidence="2">
    <location>
        <begin position="148"/>
        <end position="239"/>
    </location>
</feature>
<reference evidence="3" key="1">
    <citation type="submission" date="2020-11" db="EMBL/GenBank/DDBJ databases">
        <title>Nocardioides sp. nov., isolated from Soil of Cynanchum wilfordii Hemsley rhizosphere.</title>
        <authorList>
            <person name="Lee J.-S."/>
            <person name="Suh M.K."/>
            <person name="Kim J.-S."/>
        </authorList>
    </citation>
    <scope>NUCLEOTIDE SEQUENCE</scope>
    <source>
        <strain evidence="3">KCTC 19275</strain>
    </source>
</reference>
<dbReference type="InterPro" id="IPR013222">
    <property type="entry name" value="Glyco_hyd_98_carb-bd"/>
</dbReference>
<name>A0A930VE53_9ACTN</name>
<dbReference type="RefSeq" id="WP_194708035.1">
    <property type="nucleotide sequence ID" value="NZ_JADKPN010000011.1"/>
</dbReference>
<proteinExistence type="predicted"/>
<evidence type="ECO:0000256" key="1">
    <source>
        <dbReference type="SAM" id="SignalP"/>
    </source>
</evidence>
<dbReference type="Proteomes" id="UP000640489">
    <property type="component" value="Unassembled WGS sequence"/>
</dbReference>
<organism evidence="3 4">
    <name type="scientific">Nocardioides islandensis</name>
    <dbReference type="NCBI Taxonomy" id="433663"/>
    <lineage>
        <taxon>Bacteria</taxon>
        <taxon>Bacillati</taxon>
        <taxon>Actinomycetota</taxon>
        <taxon>Actinomycetes</taxon>
        <taxon>Propionibacteriales</taxon>
        <taxon>Nocardioidaceae</taxon>
        <taxon>Nocardioides</taxon>
    </lineage>
</organism>
<feature type="signal peptide" evidence="1">
    <location>
        <begin position="1"/>
        <end position="20"/>
    </location>
</feature>
<comment type="caution">
    <text evidence="3">The sequence shown here is derived from an EMBL/GenBank/DDBJ whole genome shotgun (WGS) entry which is preliminary data.</text>
</comment>
<keyword evidence="1" id="KW-0732">Signal</keyword>
<dbReference type="SUPFAM" id="SSF49785">
    <property type="entry name" value="Galactose-binding domain-like"/>
    <property type="match status" value="1"/>
</dbReference>
<evidence type="ECO:0000259" key="2">
    <source>
        <dbReference type="Pfam" id="PF08305"/>
    </source>
</evidence>
<dbReference type="EMBL" id="JADKPN010000011">
    <property type="protein sequence ID" value="MBF4764853.1"/>
    <property type="molecule type" value="Genomic_DNA"/>
</dbReference>
<dbReference type="InterPro" id="IPR008979">
    <property type="entry name" value="Galactose-bd-like_sf"/>
</dbReference>
<keyword evidence="4" id="KW-1185">Reference proteome</keyword>
<dbReference type="Pfam" id="PF08305">
    <property type="entry name" value="NPCBM"/>
    <property type="match status" value="1"/>
</dbReference>
<feature type="chain" id="PRO_5039307994" evidence="1">
    <location>
        <begin position="21"/>
        <end position="263"/>
    </location>
</feature>
<dbReference type="InterPro" id="IPR038637">
    <property type="entry name" value="NPCBM_sf"/>
</dbReference>
<dbReference type="Gene3D" id="2.60.120.1060">
    <property type="entry name" value="NPCBM/NEW2 domain"/>
    <property type="match status" value="1"/>
</dbReference>
<sequence>MRSTRLAVSLALLVSSAATAGSLAAPAHAAAPTTPYSVTLQSSTKTATAKEDDVVLTGLVTPKPPAGSTVVVQAKYENSDTWRKIGTAVIKPNGKYKFVDHPSTHLDRAYRVMKKADAKGLAKKSRERSVKVIAWNWLIQMTTSAGANTLKTNSLPINGDTYDHVLYADRSSDTAFAEYTLGRKCTTFETTFGLSDRTETGGQASIAVLADTVAKYFRTFDLGVSDPQSLDVTGVYRMRVDFAQITTTPDTEPALGDARVLCD</sequence>